<dbReference type="Proteomes" id="UP001152622">
    <property type="component" value="Chromosome 21"/>
</dbReference>
<dbReference type="AlphaFoldDB" id="A0A9Q1E8N7"/>
<organism evidence="2 3">
    <name type="scientific">Synaphobranchus kaupii</name>
    <name type="common">Kaup's arrowtooth eel</name>
    <dbReference type="NCBI Taxonomy" id="118154"/>
    <lineage>
        <taxon>Eukaryota</taxon>
        <taxon>Metazoa</taxon>
        <taxon>Chordata</taxon>
        <taxon>Craniata</taxon>
        <taxon>Vertebrata</taxon>
        <taxon>Euteleostomi</taxon>
        <taxon>Actinopterygii</taxon>
        <taxon>Neopterygii</taxon>
        <taxon>Teleostei</taxon>
        <taxon>Anguilliformes</taxon>
        <taxon>Synaphobranchidae</taxon>
        <taxon>Synaphobranchus</taxon>
    </lineage>
</organism>
<evidence type="ECO:0000256" key="1">
    <source>
        <dbReference type="SAM" id="MobiDB-lite"/>
    </source>
</evidence>
<keyword evidence="3" id="KW-1185">Reference proteome</keyword>
<dbReference type="EMBL" id="JAINUF010000021">
    <property type="protein sequence ID" value="KAJ8334283.1"/>
    <property type="molecule type" value="Genomic_DNA"/>
</dbReference>
<accession>A0A9Q1E8N7</accession>
<comment type="caution">
    <text evidence="2">The sequence shown here is derived from an EMBL/GenBank/DDBJ whole genome shotgun (WGS) entry which is preliminary data.</text>
</comment>
<evidence type="ECO:0000313" key="3">
    <source>
        <dbReference type="Proteomes" id="UP001152622"/>
    </source>
</evidence>
<name>A0A9Q1E8N7_SYNKA</name>
<gene>
    <name evidence="2" type="ORF">SKAU_G00399220</name>
</gene>
<sequence>MQLFENFRTQNNQSYACKPSHLQAPALLTHGRPCSPGTSAQSEKGVASSCCSRFFHSEGHLLLNSLRRALTLQGRLLIQRSRPDRSMVPWAHRANGGPLGTALIPGPPARGGGLSGGSEFDGLRCGRCVSSCGRAASSPGFSRLAYVLCMRNTTPPGPESRARPLMSQPPSSGRRTYWPAASEPAPAQPAEM</sequence>
<proteinExistence type="predicted"/>
<feature type="region of interest" description="Disordered" evidence="1">
    <location>
        <begin position="154"/>
        <end position="192"/>
    </location>
</feature>
<reference evidence="2" key="1">
    <citation type="journal article" date="2023" name="Science">
        <title>Genome structures resolve the early diversification of teleost fishes.</title>
        <authorList>
            <person name="Parey E."/>
            <person name="Louis A."/>
            <person name="Montfort J."/>
            <person name="Bouchez O."/>
            <person name="Roques C."/>
            <person name="Iampietro C."/>
            <person name="Lluch J."/>
            <person name="Castinel A."/>
            <person name="Donnadieu C."/>
            <person name="Desvignes T."/>
            <person name="Floi Bucao C."/>
            <person name="Jouanno E."/>
            <person name="Wen M."/>
            <person name="Mejri S."/>
            <person name="Dirks R."/>
            <person name="Jansen H."/>
            <person name="Henkel C."/>
            <person name="Chen W.J."/>
            <person name="Zahm M."/>
            <person name="Cabau C."/>
            <person name="Klopp C."/>
            <person name="Thompson A.W."/>
            <person name="Robinson-Rechavi M."/>
            <person name="Braasch I."/>
            <person name="Lecointre G."/>
            <person name="Bobe J."/>
            <person name="Postlethwait J.H."/>
            <person name="Berthelot C."/>
            <person name="Roest Crollius H."/>
            <person name="Guiguen Y."/>
        </authorList>
    </citation>
    <scope>NUCLEOTIDE SEQUENCE</scope>
    <source>
        <strain evidence="2">WJC10195</strain>
    </source>
</reference>
<protein>
    <submittedName>
        <fullName evidence="2">Uncharacterized protein</fullName>
    </submittedName>
</protein>
<feature type="compositionally biased region" description="Low complexity" evidence="1">
    <location>
        <begin position="179"/>
        <end position="192"/>
    </location>
</feature>
<evidence type="ECO:0000313" key="2">
    <source>
        <dbReference type="EMBL" id="KAJ8334283.1"/>
    </source>
</evidence>